<proteinExistence type="predicted"/>
<feature type="domain" description="Cation efflux protein transmembrane" evidence="8">
    <location>
        <begin position="64"/>
        <end position="180"/>
    </location>
</feature>
<dbReference type="Gene3D" id="1.20.1510.10">
    <property type="entry name" value="Cation efflux protein transmembrane domain"/>
    <property type="match status" value="1"/>
</dbReference>
<dbReference type="InterPro" id="IPR058533">
    <property type="entry name" value="Cation_efflux_TM"/>
</dbReference>
<dbReference type="EMBL" id="AY028171">
    <property type="protein sequence ID" value="AAK27380.1"/>
    <property type="molecule type" value="Genomic_DNA"/>
</dbReference>
<keyword evidence="2" id="KW-0813">Transport</keyword>
<feature type="compositionally biased region" description="Basic and acidic residues" evidence="6">
    <location>
        <begin position="203"/>
        <end position="220"/>
    </location>
</feature>
<dbReference type="PANTHER" id="PTHR43840:SF15">
    <property type="entry name" value="MITOCHONDRIAL METAL TRANSPORTER 1-RELATED"/>
    <property type="match status" value="1"/>
</dbReference>
<accession>Q9BIE5</accession>
<keyword evidence="4 7" id="KW-1133">Transmembrane helix</keyword>
<keyword evidence="3 7" id="KW-0812">Transmembrane</keyword>
<keyword evidence="5 7" id="KW-0472">Membrane</keyword>
<organism evidence="9">
    <name type="scientific">Leishmania donovani</name>
    <dbReference type="NCBI Taxonomy" id="5661"/>
    <lineage>
        <taxon>Eukaryota</taxon>
        <taxon>Discoba</taxon>
        <taxon>Euglenozoa</taxon>
        <taxon>Kinetoplastea</taxon>
        <taxon>Metakinetoplastina</taxon>
        <taxon>Trypanosomatida</taxon>
        <taxon>Trypanosomatidae</taxon>
        <taxon>Leishmaniinae</taxon>
        <taxon>Leishmania</taxon>
    </lineage>
</organism>
<reference evidence="9" key="1">
    <citation type="journal article" date="2001" name="Nucleic Acids Res.">
        <title>Effect of large targeted deletions on the mitotic stability of an extra chromosome mediating drug resistance in Leishmania.</title>
        <authorList>
            <person name="Dubessay P."/>
            <person name="Ravel C."/>
            <person name="Bastien P."/>
            <person name="Lignon M.F."/>
            <person name="Ullman B."/>
            <person name="Pages M."/>
            <person name="Blaineau C."/>
        </authorList>
    </citation>
    <scope>NUCLEOTIDE SEQUENCE</scope>
    <source>
        <strain evidence="9">1S</strain>
    </source>
</reference>
<dbReference type="VEuPathDB" id="TriTrypDB:LDHU3_19.1720"/>
<evidence type="ECO:0000256" key="2">
    <source>
        <dbReference type="ARBA" id="ARBA00022448"/>
    </source>
</evidence>
<feature type="region of interest" description="Disordered" evidence="6">
    <location>
        <begin position="188"/>
        <end position="221"/>
    </location>
</feature>
<dbReference type="InterPro" id="IPR027469">
    <property type="entry name" value="Cation_efflux_TMD_sf"/>
</dbReference>
<feature type="transmembrane region" description="Helical" evidence="7">
    <location>
        <begin position="130"/>
        <end position="150"/>
    </location>
</feature>
<sequence length="619" mass="65204">MRRFFAMKPSAVAKTTTAAGTAAQLHAHSHRHGGHAHAHSHGSIEKGISGKYLRQCQVATLAGGATNVFFCVTKLWIGSAGGSVALVADGFHSLTDILADIISYVAISLSRKKLPRCRFPLGIGRLETSGAVIVAAILFFGGVALLVQSLEQCFADVASLLETAAPTGGIAAALALGARRAMAALRGNSTSAGSPAGHVHAHGSHDHSHEENHGGGDHQGHSHFQVMTYDEDIGKQVILWTMVGVATASVVCKELLFRWTRRVGLRAGSRVVVANAYHHRADAWSGGVSLLGVAGQVMGLPGVDGLAGLAVSLSICKIGYGIFKDSVLEFFDYQNAEEVSAIRDQLQRFNLCIVRGVDVVPNHKCQNAVKAAASGTEASSTSSPATASSSDDDETVHRKKMHFINVFLVRHGHQYAVHVTLLVYESVSAQQIKEAADLITALARRSLPVQDTFTTLLVCSNYTESREVSLGGCNDNEGVDEEGAAAISSGATAANCHGHSRAGCSGSFSRAHGSEDSATSTPPIAATGAIINPSLERCIASLQEFHTFTAPIRYSWEERTITAPSSESCECERDINSVAEMFKCRLISGEIASAKKTAADSAKRSGHSCSHGAQADHSH</sequence>
<evidence type="ECO:0000256" key="6">
    <source>
        <dbReference type="SAM" id="MobiDB-lite"/>
    </source>
</evidence>
<evidence type="ECO:0000256" key="3">
    <source>
        <dbReference type="ARBA" id="ARBA00022692"/>
    </source>
</evidence>
<feature type="transmembrane region" description="Helical" evidence="7">
    <location>
        <begin position="58"/>
        <end position="78"/>
    </location>
</feature>
<evidence type="ECO:0000313" key="9">
    <source>
        <dbReference type="EMBL" id="AAK27380.1"/>
    </source>
</evidence>
<evidence type="ECO:0000256" key="1">
    <source>
        <dbReference type="ARBA" id="ARBA00004141"/>
    </source>
</evidence>
<dbReference type="VEuPathDB" id="TriTrypDB:LdBPK_191420.1"/>
<dbReference type="SUPFAM" id="SSF161111">
    <property type="entry name" value="Cation efflux protein transmembrane domain-like"/>
    <property type="match status" value="2"/>
</dbReference>
<evidence type="ECO:0000256" key="5">
    <source>
        <dbReference type="ARBA" id="ARBA00023136"/>
    </source>
</evidence>
<dbReference type="GO" id="GO:0008324">
    <property type="term" value="F:monoatomic cation transmembrane transporter activity"/>
    <property type="evidence" value="ECO:0007669"/>
    <property type="project" value="InterPro"/>
</dbReference>
<dbReference type="AlphaFoldDB" id="Q9BIE5"/>
<protein>
    <submittedName>
        <fullName evidence="9">Mitochondrial metal transporter-like protein</fullName>
    </submittedName>
</protein>
<dbReference type="PANTHER" id="PTHR43840">
    <property type="entry name" value="MITOCHONDRIAL METAL TRANSPORTER 1-RELATED"/>
    <property type="match status" value="1"/>
</dbReference>
<feature type="region of interest" description="Disordered" evidence="6">
    <location>
        <begin position="598"/>
        <end position="619"/>
    </location>
</feature>
<dbReference type="InterPro" id="IPR050291">
    <property type="entry name" value="CDF_Transporter"/>
</dbReference>
<comment type="subcellular location">
    <subcellularLocation>
        <location evidence="1">Membrane</location>
        <topology evidence="1">Multi-pass membrane protein</topology>
    </subcellularLocation>
</comment>
<feature type="domain" description="Cation efflux protein transmembrane" evidence="8">
    <location>
        <begin position="235"/>
        <end position="329"/>
    </location>
</feature>
<feature type="transmembrane region" description="Helical" evidence="7">
    <location>
        <begin position="90"/>
        <end position="109"/>
    </location>
</feature>
<dbReference type="VEuPathDB" id="TriTrypDB:LdCL_190019900"/>
<evidence type="ECO:0000256" key="4">
    <source>
        <dbReference type="ARBA" id="ARBA00022989"/>
    </source>
</evidence>
<dbReference type="Pfam" id="PF01545">
    <property type="entry name" value="Cation_efflux"/>
    <property type="match status" value="2"/>
</dbReference>
<name>Q9BIE5_LEIDO</name>
<evidence type="ECO:0000256" key="7">
    <source>
        <dbReference type="SAM" id="Phobius"/>
    </source>
</evidence>
<dbReference type="GO" id="GO:0016020">
    <property type="term" value="C:membrane"/>
    <property type="evidence" value="ECO:0007669"/>
    <property type="project" value="UniProtKB-SubCell"/>
</dbReference>
<evidence type="ECO:0000259" key="8">
    <source>
        <dbReference type="Pfam" id="PF01545"/>
    </source>
</evidence>